<dbReference type="Pfam" id="PF01073">
    <property type="entry name" value="3Beta_HSD"/>
    <property type="match status" value="1"/>
</dbReference>
<sequence length="407" mass="43985">MQPDKEVVVVTGGSGFLGQHVVKHFREEADVAEVRVVDLRPFEERLGSSEAARRVPVTWVRADLADEADEAACEEAFRGADLVIHCAGLEDRSYPADLHALHRNNVQATEAVVALCRRAGVPRLVFSSSVEVVLVPYLRNALGTALGSYSVIVNQTEARAQPPADPDDLQPFAASKLRAERVVLAANGSPLDDGGSLRTVALRAPVMYGEEDRRLVPGLLRLARLFDNTLLQLGGPCQRHQHAYVGNVAWAHVCAGRALRRDQLAAEDEDAAVVEAQAVAGLAVFVTDESPRGDLLRLAQLLLTFPDVSGSGARPLVRVRAPPLLPTWLSYLAARAAEALLTAATGARLPVRPSALISYLASFVSLSRLRAETRLCYAPKYPAEDAIARSRAYYARAKDLLEDDLLG</sequence>
<evidence type="ECO:0000313" key="4">
    <source>
        <dbReference type="EMBL" id="KAK3916356.1"/>
    </source>
</evidence>
<dbReference type="SMART" id="SM00822">
    <property type="entry name" value="PKS_KR"/>
    <property type="match status" value="1"/>
</dbReference>
<dbReference type="FunFam" id="3.40.50.720:FF:000495">
    <property type="entry name" value="3 hydroxysteroid dehydrogenase, putative"/>
    <property type="match status" value="1"/>
</dbReference>
<organism evidence="4 5">
    <name type="scientific">Frankliniella fusca</name>
    <dbReference type="NCBI Taxonomy" id="407009"/>
    <lineage>
        <taxon>Eukaryota</taxon>
        <taxon>Metazoa</taxon>
        <taxon>Ecdysozoa</taxon>
        <taxon>Arthropoda</taxon>
        <taxon>Hexapoda</taxon>
        <taxon>Insecta</taxon>
        <taxon>Pterygota</taxon>
        <taxon>Neoptera</taxon>
        <taxon>Paraneoptera</taxon>
        <taxon>Thysanoptera</taxon>
        <taxon>Terebrantia</taxon>
        <taxon>Thripoidea</taxon>
        <taxon>Thripidae</taxon>
        <taxon>Frankliniella</taxon>
    </lineage>
</organism>
<evidence type="ECO:0000259" key="3">
    <source>
        <dbReference type="SMART" id="SM00822"/>
    </source>
</evidence>
<dbReference type="AlphaFoldDB" id="A0AAE1LDS6"/>
<dbReference type="GO" id="GO:0016616">
    <property type="term" value="F:oxidoreductase activity, acting on the CH-OH group of donors, NAD or NADP as acceptor"/>
    <property type="evidence" value="ECO:0007669"/>
    <property type="project" value="InterPro"/>
</dbReference>
<dbReference type="PANTHER" id="PTHR43245">
    <property type="entry name" value="BIFUNCTIONAL POLYMYXIN RESISTANCE PROTEIN ARNA"/>
    <property type="match status" value="1"/>
</dbReference>
<feature type="domain" description="Ketoreductase" evidence="3">
    <location>
        <begin position="6"/>
        <end position="155"/>
    </location>
</feature>
<comment type="caution">
    <text evidence="4">The sequence shown here is derived from an EMBL/GenBank/DDBJ whole genome shotgun (WGS) entry which is preliminary data.</text>
</comment>
<comment type="similarity">
    <text evidence="1">Belongs to the 3-beta-HSD family.</text>
</comment>
<evidence type="ECO:0000256" key="2">
    <source>
        <dbReference type="ARBA" id="ARBA00023002"/>
    </source>
</evidence>
<dbReference type="Gene3D" id="3.40.50.720">
    <property type="entry name" value="NAD(P)-binding Rossmann-like Domain"/>
    <property type="match status" value="1"/>
</dbReference>
<dbReference type="PANTHER" id="PTHR43245:SF51">
    <property type="entry name" value="SHORT CHAIN DEHYDROGENASE_REDUCTASE FAMILY 42E, MEMBER 2"/>
    <property type="match status" value="1"/>
</dbReference>
<dbReference type="InterPro" id="IPR036291">
    <property type="entry name" value="NAD(P)-bd_dom_sf"/>
</dbReference>
<dbReference type="InterPro" id="IPR002225">
    <property type="entry name" value="3Beta_OHSteriod_DH/Estase"/>
</dbReference>
<name>A0AAE1LDS6_9NEOP</name>
<reference evidence="4" key="2">
    <citation type="journal article" date="2023" name="BMC Genomics">
        <title>Pest status, molecular evolution, and epigenetic factors derived from the genome assembly of Frankliniella fusca, a thysanopteran phytovirus vector.</title>
        <authorList>
            <person name="Catto M.A."/>
            <person name="Labadie P.E."/>
            <person name="Jacobson A.L."/>
            <person name="Kennedy G.G."/>
            <person name="Srinivasan R."/>
            <person name="Hunt B.G."/>
        </authorList>
    </citation>
    <scope>NUCLEOTIDE SEQUENCE</scope>
    <source>
        <strain evidence="4">PL_HMW_Pooled</strain>
    </source>
</reference>
<protein>
    <submittedName>
        <fullName evidence="4">3 beta-hydroxysteroid dehydrogenase/Delta 5--4-isomerase</fullName>
    </submittedName>
</protein>
<evidence type="ECO:0000256" key="1">
    <source>
        <dbReference type="ARBA" id="ARBA00009219"/>
    </source>
</evidence>
<dbReference type="GO" id="GO:0006694">
    <property type="term" value="P:steroid biosynthetic process"/>
    <property type="evidence" value="ECO:0007669"/>
    <property type="project" value="InterPro"/>
</dbReference>
<gene>
    <name evidence="4" type="ORF">KUF71_025589</name>
</gene>
<dbReference type="Proteomes" id="UP001219518">
    <property type="component" value="Unassembled WGS sequence"/>
</dbReference>
<reference evidence="4" key="1">
    <citation type="submission" date="2021-07" db="EMBL/GenBank/DDBJ databases">
        <authorList>
            <person name="Catto M.A."/>
            <person name="Jacobson A."/>
            <person name="Kennedy G."/>
            <person name="Labadie P."/>
            <person name="Hunt B.G."/>
            <person name="Srinivasan R."/>
        </authorList>
    </citation>
    <scope>NUCLEOTIDE SEQUENCE</scope>
    <source>
        <strain evidence="4">PL_HMW_Pooled</strain>
        <tissue evidence="4">Head</tissue>
    </source>
</reference>
<proteinExistence type="inferred from homology"/>
<dbReference type="InterPro" id="IPR057326">
    <property type="entry name" value="KR_dom"/>
</dbReference>
<dbReference type="InterPro" id="IPR050177">
    <property type="entry name" value="Lipid_A_modif_metabolic_enz"/>
</dbReference>
<dbReference type="SUPFAM" id="SSF51735">
    <property type="entry name" value="NAD(P)-binding Rossmann-fold domains"/>
    <property type="match status" value="1"/>
</dbReference>
<evidence type="ECO:0000313" key="5">
    <source>
        <dbReference type="Proteomes" id="UP001219518"/>
    </source>
</evidence>
<keyword evidence="5" id="KW-1185">Reference proteome</keyword>
<dbReference type="EMBL" id="JAHWGI010000518">
    <property type="protein sequence ID" value="KAK3916356.1"/>
    <property type="molecule type" value="Genomic_DNA"/>
</dbReference>
<accession>A0AAE1LDS6</accession>
<keyword evidence="2" id="KW-0560">Oxidoreductase</keyword>